<dbReference type="GO" id="GO:0005524">
    <property type="term" value="F:ATP binding"/>
    <property type="evidence" value="ECO:0007669"/>
    <property type="project" value="UniProtKB-UniRule"/>
</dbReference>
<keyword evidence="11 16" id="KW-0694">RNA-binding</keyword>
<dbReference type="InterPro" id="IPR002547">
    <property type="entry name" value="tRNA-bd_dom"/>
</dbReference>
<evidence type="ECO:0000313" key="21">
    <source>
        <dbReference type="Proteomes" id="UP000610760"/>
    </source>
</evidence>
<dbReference type="GO" id="GO:0006432">
    <property type="term" value="P:phenylalanyl-tRNA aminoacylation"/>
    <property type="evidence" value="ECO:0007669"/>
    <property type="project" value="UniProtKB-UniRule"/>
</dbReference>
<evidence type="ECO:0000256" key="5">
    <source>
        <dbReference type="ARBA" id="ARBA00022555"/>
    </source>
</evidence>
<dbReference type="GO" id="GO:0004826">
    <property type="term" value="F:phenylalanine-tRNA ligase activity"/>
    <property type="evidence" value="ECO:0007669"/>
    <property type="project" value="UniProtKB-UniRule"/>
</dbReference>
<protein>
    <recommendedName>
        <fullName evidence="15">Phenylalanine--tRNA ligase beta subunit</fullName>
        <ecNumber evidence="15">6.1.1.20</ecNumber>
    </recommendedName>
    <alternativeName>
        <fullName evidence="15">Phenylalanyl-tRNA synthetase beta subunit</fullName>
        <shortName evidence="15">PheRS</shortName>
    </alternativeName>
</protein>
<dbReference type="InterPro" id="IPR041616">
    <property type="entry name" value="PheRS_beta_core"/>
</dbReference>
<dbReference type="NCBIfam" id="TIGR00472">
    <property type="entry name" value="pheT_bact"/>
    <property type="match status" value="1"/>
</dbReference>
<evidence type="ECO:0000256" key="7">
    <source>
        <dbReference type="ARBA" id="ARBA00022723"/>
    </source>
</evidence>
<keyword evidence="8 15" id="KW-0547">Nucleotide-binding</keyword>
<proteinExistence type="inferred from homology"/>
<evidence type="ECO:0000256" key="10">
    <source>
        <dbReference type="ARBA" id="ARBA00022842"/>
    </source>
</evidence>
<evidence type="ECO:0000259" key="17">
    <source>
        <dbReference type="PROSITE" id="PS50886"/>
    </source>
</evidence>
<dbReference type="GO" id="GO:0000287">
    <property type="term" value="F:magnesium ion binding"/>
    <property type="evidence" value="ECO:0007669"/>
    <property type="project" value="UniProtKB-UniRule"/>
</dbReference>
<evidence type="ECO:0000256" key="9">
    <source>
        <dbReference type="ARBA" id="ARBA00022840"/>
    </source>
</evidence>
<feature type="binding site" evidence="15">
    <location>
        <position position="457"/>
    </location>
    <ligand>
        <name>Mg(2+)</name>
        <dbReference type="ChEBI" id="CHEBI:18420"/>
        <note>shared with alpha subunit</note>
    </ligand>
</feature>
<comment type="subcellular location">
    <subcellularLocation>
        <location evidence="1 15">Cytoplasm</location>
    </subcellularLocation>
</comment>
<evidence type="ECO:0000256" key="15">
    <source>
        <dbReference type="HAMAP-Rule" id="MF_00283"/>
    </source>
</evidence>
<evidence type="ECO:0000256" key="12">
    <source>
        <dbReference type="ARBA" id="ARBA00022917"/>
    </source>
</evidence>
<dbReference type="SMART" id="SM00874">
    <property type="entry name" value="B5"/>
    <property type="match status" value="1"/>
</dbReference>
<keyword evidence="6 15" id="KW-0436">Ligase</keyword>
<accession>A0A926I679</accession>
<evidence type="ECO:0000256" key="3">
    <source>
        <dbReference type="ARBA" id="ARBA00011209"/>
    </source>
</evidence>
<dbReference type="InterPro" id="IPR045864">
    <property type="entry name" value="aa-tRNA-synth_II/BPL/LPL"/>
</dbReference>
<dbReference type="NCBIfam" id="NF045760">
    <property type="entry name" value="YtpR"/>
    <property type="match status" value="1"/>
</dbReference>
<dbReference type="GO" id="GO:0140096">
    <property type="term" value="F:catalytic activity, acting on a protein"/>
    <property type="evidence" value="ECO:0007669"/>
    <property type="project" value="UniProtKB-ARBA"/>
</dbReference>
<comment type="similarity">
    <text evidence="2 15">Belongs to the phenylalanyl-tRNA synthetase beta subunit family. Type 1 subfamily.</text>
</comment>
<evidence type="ECO:0000256" key="2">
    <source>
        <dbReference type="ARBA" id="ARBA00008653"/>
    </source>
</evidence>
<keyword evidence="9 15" id="KW-0067">ATP-binding</keyword>
<keyword evidence="5 16" id="KW-0820">tRNA-binding</keyword>
<dbReference type="HAMAP" id="MF_00283">
    <property type="entry name" value="Phe_tRNA_synth_beta1"/>
    <property type="match status" value="1"/>
</dbReference>
<feature type="domain" description="FDX-ACB" evidence="18">
    <location>
        <begin position="698"/>
        <end position="790"/>
    </location>
</feature>
<feature type="domain" description="TRNA-binding" evidence="17">
    <location>
        <begin position="39"/>
        <end position="154"/>
    </location>
</feature>
<evidence type="ECO:0000256" key="11">
    <source>
        <dbReference type="ARBA" id="ARBA00022884"/>
    </source>
</evidence>
<comment type="cofactor">
    <cofactor evidence="15">
        <name>Mg(2+)</name>
        <dbReference type="ChEBI" id="CHEBI:18420"/>
    </cofactor>
    <text evidence="15">Binds 2 magnesium ions per tetramer.</text>
</comment>
<name>A0A926I679_9FIRM</name>
<keyword evidence="12 15" id="KW-0648">Protein biosynthesis</keyword>
<keyword evidence="7 15" id="KW-0479">Metal-binding</keyword>
<dbReference type="RefSeq" id="WP_249293590.1">
    <property type="nucleotide sequence ID" value="NZ_JACRSV010000001.1"/>
</dbReference>
<keyword evidence="10 15" id="KW-0460">Magnesium</keyword>
<dbReference type="Gene3D" id="3.30.930.10">
    <property type="entry name" value="Bira Bifunctional Protein, Domain 2"/>
    <property type="match status" value="1"/>
</dbReference>
<dbReference type="InterPro" id="IPR036690">
    <property type="entry name" value="Fdx_antiC-bd_sf"/>
</dbReference>
<dbReference type="CDD" id="cd00769">
    <property type="entry name" value="PheRS_beta_core"/>
    <property type="match status" value="1"/>
</dbReference>
<dbReference type="Gene3D" id="3.50.40.10">
    <property type="entry name" value="Phenylalanyl-trna Synthetase, Chain B, domain 3"/>
    <property type="match status" value="1"/>
</dbReference>
<feature type="binding site" evidence="15">
    <location>
        <position position="466"/>
    </location>
    <ligand>
        <name>Mg(2+)</name>
        <dbReference type="ChEBI" id="CHEBI:18420"/>
        <note>shared with alpha subunit</note>
    </ligand>
</feature>
<dbReference type="FunFam" id="3.50.40.10:FF:000001">
    <property type="entry name" value="Phenylalanine--tRNA ligase beta subunit"/>
    <property type="match status" value="1"/>
</dbReference>
<sequence length="791" mass="86875">MNLSMRWLKDYVNYTGTPKEFSDAMTMSGSKVEGYASENDEICNVVVGKVLSVEKHPDADKLVICQIDVGRDEPIQIVTGASNVVPGALVPCALDGSTLPNGVKIKKGKLRGVLSQGMMCSLGELNLTAHDFPYAIEDGIFLIEEDCKPGDDVADAIGLNDTCVEFEITSNRPDCLSVIGLAREASATFGLPINIKAPEVKGAGGDIKNYLSVTVDNKDLCYRYSAKVVKNVKIESSPRWMRERLRASGVRPINNLVDITNYVMLEYGQPMHAFDLKYVKGGKIVVRNAKPGETITTLDGIERPLNESMLVIADEEKPSAVAGVMGGEYSGINDDTNTVVFESACFHGANVRRTAKAIGLRTESSSRFEKGLDPEGTMDALLRACELIEMLGCGEVVDGVIDEKGNMLPAPRVPFDPDGINRFLGTDISESRMREILLSLGFTFDGNQVVSPSYRIDIHNKADIAEEVARIYGYDKIPVSKLRGSSEGSLSASQKYQRTIEQNMLALGCYEVMTFSFVSPKEYDRMNLPVDSKLRESVKILNPLGEDTSVMRTSVLPSMLEVIKTNYNNRNAQGAFYEIGNEYIPTGDDTLPEENPQVTIGLYGEDEDFYSLKGIVEGLLDAGDIKGWDIEPVTDDPTFHPGRTARILKDGEMLGIFGEVHPAVTENYDIGTKVYLGKFDLKAMFRLADGVKTYKPLPKFPASSRDLSLLADKGLPIIEIEKAIKRAIPNILEEVKLFDVYEGAQVPQGKKSVSYSIVMRASDRTLTVEECDGAVNKIFKELSKINVNLRQ</sequence>
<gene>
    <name evidence="15" type="primary">pheT</name>
    <name evidence="20" type="ORF">H8710_01340</name>
</gene>
<evidence type="ECO:0000259" key="19">
    <source>
        <dbReference type="PROSITE" id="PS51483"/>
    </source>
</evidence>
<dbReference type="SUPFAM" id="SSF46955">
    <property type="entry name" value="Putative DNA-binding domain"/>
    <property type="match status" value="1"/>
</dbReference>
<feature type="binding site" evidence="15">
    <location>
        <position position="467"/>
    </location>
    <ligand>
        <name>Mg(2+)</name>
        <dbReference type="ChEBI" id="CHEBI:18420"/>
        <note>shared with alpha subunit</note>
    </ligand>
</feature>
<keyword evidence="4 15" id="KW-0963">Cytoplasm</keyword>
<dbReference type="PANTHER" id="PTHR10947:SF0">
    <property type="entry name" value="PHENYLALANINE--TRNA LIGASE BETA SUBUNIT"/>
    <property type="match status" value="1"/>
</dbReference>
<feature type="binding site" evidence="15">
    <location>
        <position position="463"/>
    </location>
    <ligand>
        <name>Mg(2+)</name>
        <dbReference type="ChEBI" id="CHEBI:18420"/>
        <note>shared with alpha subunit</note>
    </ligand>
</feature>
<evidence type="ECO:0000256" key="4">
    <source>
        <dbReference type="ARBA" id="ARBA00022490"/>
    </source>
</evidence>
<dbReference type="PROSITE" id="PS51447">
    <property type="entry name" value="FDX_ACB"/>
    <property type="match status" value="1"/>
</dbReference>
<dbReference type="InterPro" id="IPR012340">
    <property type="entry name" value="NA-bd_OB-fold"/>
</dbReference>
<dbReference type="EMBL" id="JACRSV010000001">
    <property type="protein sequence ID" value="MBC8558704.1"/>
    <property type="molecule type" value="Genomic_DNA"/>
</dbReference>
<dbReference type="SUPFAM" id="SSF50249">
    <property type="entry name" value="Nucleic acid-binding proteins"/>
    <property type="match status" value="1"/>
</dbReference>
<evidence type="ECO:0000313" key="20">
    <source>
        <dbReference type="EMBL" id="MBC8558704.1"/>
    </source>
</evidence>
<dbReference type="InterPro" id="IPR004532">
    <property type="entry name" value="Phe-tRNA-ligase_IIc_bsu_bact"/>
</dbReference>
<dbReference type="Pfam" id="PF17759">
    <property type="entry name" value="tRNA_synthFbeta"/>
    <property type="match status" value="1"/>
</dbReference>
<dbReference type="SMART" id="SM00896">
    <property type="entry name" value="FDX-ACB"/>
    <property type="match status" value="1"/>
</dbReference>
<dbReference type="InterPro" id="IPR033714">
    <property type="entry name" value="tRNA_bind_bactPheRS"/>
</dbReference>
<feature type="domain" description="B5" evidence="19">
    <location>
        <begin position="408"/>
        <end position="479"/>
    </location>
</feature>
<dbReference type="GO" id="GO:0009328">
    <property type="term" value="C:phenylalanine-tRNA ligase complex"/>
    <property type="evidence" value="ECO:0007669"/>
    <property type="project" value="TreeGrafter"/>
</dbReference>
<dbReference type="PROSITE" id="PS50886">
    <property type="entry name" value="TRBD"/>
    <property type="match status" value="1"/>
</dbReference>
<dbReference type="InterPro" id="IPR009061">
    <property type="entry name" value="DNA-bd_dom_put_sf"/>
</dbReference>
<dbReference type="Pfam" id="PF01588">
    <property type="entry name" value="tRNA_bind"/>
    <property type="match status" value="1"/>
</dbReference>
<dbReference type="SUPFAM" id="SSF56037">
    <property type="entry name" value="PheT/TilS domain"/>
    <property type="match status" value="1"/>
</dbReference>
<dbReference type="FunFam" id="3.30.70.380:FF:000001">
    <property type="entry name" value="Phenylalanine--tRNA ligase beta subunit"/>
    <property type="match status" value="1"/>
</dbReference>
<dbReference type="Pfam" id="PF03483">
    <property type="entry name" value="B3_4"/>
    <property type="match status" value="1"/>
</dbReference>
<comment type="subunit">
    <text evidence="3 15">Tetramer of two alpha and two beta subunits.</text>
</comment>
<evidence type="ECO:0000256" key="16">
    <source>
        <dbReference type="PROSITE-ProRule" id="PRU00209"/>
    </source>
</evidence>
<evidence type="ECO:0000256" key="1">
    <source>
        <dbReference type="ARBA" id="ARBA00004496"/>
    </source>
</evidence>
<dbReference type="Proteomes" id="UP000610760">
    <property type="component" value="Unassembled WGS sequence"/>
</dbReference>
<reference evidence="20" key="1">
    <citation type="submission" date="2020-08" db="EMBL/GenBank/DDBJ databases">
        <title>Genome public.</title>
        <authorList>
            <person name="Liu C."/>
            <person name="Sun Q."/>
        </authorList>
    </citation>
    <scope>NUCLEOTIDE SEQUENCE</scope>
    <source>
        <strain evidence="20">NSJ-33</strain>
    </source>
</reference>
<dbReference type="PANTHER" id="PTHR10947">
    <property type="entry name" value="PHENYLALANYL-TRNA SYNTHETASE BETA CHAIN AND LEUCINE-RICH REPEAT-CONTAINING PROTEIN 47"/>
    <property type="match status" value="1"/>
</dbReference>
<dbReference type="Gene3D" id="2.40.50.140">
    <property type="entry name" value="Nucleic acid-binding proteins"/>
    <property type="match status" value="1"/>
</dbReference>
<dbReference type="SUPFAM" id="SSF54991">
    <property type="entry name" value="Anticodon-binding domain of PheRS"/>
    <property type="match status" value="1"/>
</dbReference>
<comment type="catalytic activity">
    <reaction evidence="14 15">
        <text>tRNA(Phe) + L-phenylalanine + ATP = L-phenylalanyl-tRNA(Phe) + AMP + diphosphate + H(+)</text>
        <dbReference type="Rhea" id="RHEA:19413"/>
        <dbReference type="Rhea" id="RHEA-COMP:9668"/>
        <dbReference type="Rhea" id="RHEA-COMP:9699"/>
        <dbReference type="ChEBI" id="CHEBI:15378"/>
        <dbReference type="ChEBI" id="CHEBI:30616"/>
        <dbReference type="ChEBI" id="CHEBI:33019"/>
        <dbReference type="ChEBI" id="CHEBI:58095"/>
        <dbReference type="ChEBI" id="CHEBI:78442"/>
        <dbReference type="ChEBI" id="CHEBI:78531"/>
        <dbReference type="ChEBI" id="CHEBI:456215"/>
        <dbReference type="EC" id="6.1.1.20"/>
    </reaction>
</comment>
<dbReference type="EC" id="6.1.1.20" evidence="15"/>
<dbReference type="AlphaFoldDB" id="A0A926I679"/>
<comment type="caution">
    <text evidence="20">The sequence shown here is derived from an EMBL/GenBank/DDBJ whole genome shotgun (WGS) entry which is preliminary data.</text>
</comment>
<dbReference type="Pfam" id="PF03147">
    <property type="entry name" value="FDX-ACB"/>
    <property type="match status" value="1"/>
</dbReference>
<organism evidence="20 21">
    <name type="scientific">Fumia xinanensis</name>
    <dbReference type="NCBI Taxonomy" id="2763659"/>
    <lineage>
        <taxon>Bacteria</taxon>
        <taxon>Bacillati</taxon>
        <taxon>Bacillota</taxon>
        <taxon>Clostridia</taxon>
        <taxon>Eubacteriales</taxon>
        <taxon>Oscillospiraceae</taxon>
        <taxon>Fumia</taxon>
    </lineage>
</organism>
<dbReference type="CDD" id="cd02796">
    <property type="entry name" value="tRNA_bind_bactPheRS"/>
    <property type="match status" value="1"/>
</dbReference>
<evidence type="ECO:0000256" key="14">
    <source>
        <dbReference type="ARBA" id="ARBA00049255"/>
    </source>
</evidence>
<dbReference type="GO" id="GO:0000049">
    <property type="term" value="F:tRNA binding"/>
    <property type="evidence" value="ECO:0007669"/>
    <property type="project" value="UniProtKB-UniRule"/>
</dbReference>
<dbReference type="FunFam" id="2.40.50.140:FF:000045">
    <property type="entry name" value="Phenylalanine--tRNA ligase beta subunit"/>
    <property type="match status" value="1"/>
</dbReference>
<dbReference type="GO" id="GO:0016740">
    <property type="term" value="F:transferase activity"/>
    <property type="evidence" value="ECO:0007669"/>
    <property type="project" value="UniProtKB-ARBA"/>
</dbReference>
<dbReference type="Gene3D" id="3.30.70.380">
    <property type="entry name" value="Ferrodoxin-fold anticodon-binding domain"/>
    <property type="match status" value="1"/>
</dbReference>
<dbReference type="InterPro" id="IPR005121">
    <property type="entry name" value="Fdx_antiC-bd"/>
</dbReference>
<dbReference type="PROSITE" id="PS51483">
    <property type="entry name" value="B5"/>
    <property type="match status" value="1"/>
</dbReference>
<dbReference type="InterPro" id="IPR005147">
    <property type="entry name" value="tRNA_synthase_B5-dom"/>
</dbReference>
<dbReference type="Pfam" id="PF03484">
    <property type="entry name" value="B5"/>
    <property type="match status" value="1"/>
</dbReference>
<evidence type="ECO:0000256" key="6">
    <source>
        <dbReference type="ARBA" id="ARBA00022598"/>
    </source>
</evidence>
<evidence type="ECO:0000259" key="18">
    <source>
        <dbReference type="PROSITE" id="PS51447"/>
    </source>
</evidence>
<dbReference type="Gene3D" id="3.30.56.10">
    <property type="match status" value="2"/>
</dbReference>
<dbReference type="InterPro" id="IPR005146">
    <property type="entry name" value="B3/B4_tRNA-bd"/>
</dbReference>
<dbReference type="InterPro" id="IPR045060">
    <property type="entry name" value="Phe-tRNA-ligase_IIc_bsu"/>
</dbReference>
<keyword evidence="21" id="KW-1185">Reference proteome</keyword>
<keyword evidence="13 15" id="KW-0030">Aminoacyl-tRNA synthetase</keyword>
<evidence type="ECO:0000256" key="8">
    <source>
        <dbReference type="ARBA" id="ARBA00022741"/>
    </source>
</evidence>
<evidence type="ECO:0000256" key="13">
    <source>
        <dbReference type="ARBA" id="ARBA00023146"/>
    </source>
</evidence>
<dbReference type="InterPro" id="IPR020825">
    <property type="entry name" value="Phe-tRNA_synthase-like_B3/B4"/>
</dbReference>
<dbReference type="SUPFAM" id="SSF55681">
    <property type="entry name" value="Class II aaRS and biotin synthetases"/>
    <property type="match status" value="1"/>
</dbReference>
<dbReference type="SMART" id="SM00873">
    <property type="entry name" value="B3_4"/>
    <property type="match status" value="1"/>
</dbReference>